<sequence length="93" mass="10082">MSLKLGLIITLLVSGLFPETQGKTCKGIFYICRSLLQTVQEYKVALKDQMQSLNGAEENKKEFKGPNARSITIGSISHGGIIQGSSHIMITLG</sequence>
<evidence type="ECO:0000313" key="2">
    <source>
        <dbReference type="EMBL" id="CAH2061968.1"/>
    </source>
</evidence>
<feature type="chain" id="PRO_5045075996" evidence="1">
    <location>
        <begin position="23"/>
        <end position="93"/>
    </location>
</feature>
<feature type="non-terminal residue" evidence="2">
    <location>
        <position position="93"/>
    </location>
</feature>
<organism evidence="2 3">
    <name type="scientific">Iphiclides podalirius</name>
    <name type="common">scarce swallowtail</name>
    <dbReference type="NCBI Taxonomy" id="110791"/>
    <lineage>
        <taxon>Eukaryota</taxon>
        <taxon>Metazoa</taxon>
        <taxon>Ecdysozoa</taxon>
        <taxon>Arthropoda</taxon>
        <taxon>Hexapoda</taxon>
        <taxon>Insecta</taxon>
        <taxon>Pterygota</taxon>
        <taxon>Neoptera</taxon>
        <taxon>Endopterygota</taxon>
        <taxon>Lepidoptera</taxon>
        <taxon>Glossata</taxon>
        <taxon>Ditrysia</taxon>
        <taxon>Papilionoidea</taxon>
        <taxon>Papilionidae</taxon>
        <taxon>Papilioninae</taxon>
        <taxon>Iphiclides</taxon>
    </lineage>
</organism>
<dbReference type="Proteomes" id="UP000837857">
    <property type="component" value="Chromosome 28"/>
</dbReference>
<keyword evidence="1" id="KW-0732">Signal</keyword>
<protein>
    <submittedName>
        <fullName evidence="2">Uncharacterized protein</fullName>
    </submittedName>
</protein>
<evidence type="ECO:0000256" key="1">
    <source>
        <dbReference type="SAM" id="SignalP"/>
    </source>
</evidence>
<reference evidence="2" key="1">
    <citation type="submission" date="2022-03" db="EMBL/GenBank/DDBJ databases">
        <authorList>
            <person name="Martin H S."/>
        </authorList>
    </citation>
    <scope>NUCLEOTIDE SEQUENCE</scope>
</reference>
<feature type="signal peptide" evidence="1">
    <location>
        <begin position="1"/>
        <end position="22"/>
    </location>
</feature>
<proteinExistence type="predicted"/>
<accession>A0ABN8IM23</accession>
<dbReference type="EMBL" id="OW152840">
    <property type="protein sequence ID" value="CAH2061968.1"/>
    <property type="molecule type" value="Genomic_DNA"/>
</dbReference>
<keyword evidence="3" id="KW-1185">Reference proteome</keyword>
<name>A0ABN8IM23_9NEOP</name>
<evidence type="ECO:0000313" key="3">
    <source>
        <dbReference type="Proteomes" id="UP000837857"/>
    </source>
</evidence>
<gene>
    <name evidence="2" type="ORF">IPOD504_LOCUS11601</name>
</gene>